<feature type="transmembrane region" description="Helical" evidence="1">
    <location>
        <begin position="67"/>
        <end position="86"/>
    </location>
</feature>
<evidence type="ECO:0000313" key="4">
    <source>
        <dbReference type="Proteomes" id="UP000238163"/>
    </source>
</evidence>
<dbReference type="EMBL" id="CP033578">
    <property type="protein sequence ID" value="AYV23376.1"/>
    <property type="molecule type" value="Genomic_DNA"/>
</dbReference>
<evidence type="ECO:0000313" key="3">
    <source>
        <dbReference type="EMBL" id="PRQ68192.1"/>
    </source>
</evidence>
<feature type="transmembrane region" description="Helical" evidence="1">
    <location>
        <begin position="33"/>
        <end position="55"/>
    </location>
</feature>
<keyword evidence="4" id="KW-1185">Reference proteome</keyword>
<organism evidence="2 5">
    <name type="scientific">Vibrio mediterranei</name>
    <dbReference type="NCBI Taxonomy" id="689"/>
    <lineage>
        <taxon>Bacteria</taxon>
        <taxon>Pseudomonadati</taxon>
        <taxon>Pseudomonadota</taxon>
        <taxon>Gammaproteobacteria</taxon>
        <taxon>Vibrionales</taxon>
        <taxon>Vibrionaceae</taxon>
        <taxon>Vibrio</taxon>
    </lineage>
</organism>
<keyword evidence="1" id="KW-0812">Transmembrane</keyword>
<reference evidence="3 4" key="1">
    <citation type="submission" date="2017-09" db="EMBL/GenBank/DDBJ databases">
        <authorList>
            <person name="Girard L."/>
            <person name="Lami R."/>
            <person name="Suzuki M."/>
            <person name="Baudart J."/>
        </authorList>
    </citation>
    <scope>NUCLEOTIDE SEQUENCE [LARGE SCALE GENOMIC DNA]</scope>
    <source>
        <strain evidence="3 4">17LN0615E</strain>
    </source>
</reference>
<evidence type="ECO:0000313" key="5">
    <source>
        <dbReference type="Proteomes" id="UP000279760"/>
    </source>
</evidence>
<dbReference type="Proteomes" id="UP000279760">
    <property type="component" value="Chromosome 2"/>
</dbReference>
<reference evidence="2 5" key="3">
    <citation type="submission" date="2018-11" db="EMBL/GenBank/DDBJ databases">
        <title>Complete Genome Sequence of Vbrio mediterranei 117-T6: a Potential Pathogen Bacteria Isolated from the Conchocelis of Pyropia.</title>
        <authorList>
            <person name="Liu Q."/>
        </authorList>
    </citation>
    <scope>NUCLEOTIDE SEQUENCE [LARGE SCALE GENOMIC DNA]</scope>
    <source>
        <strain evidence="2 5">117-T6</strain>
    </source>
</reference>
<evidence type="ECO:0000256" key="1">
    <source>
        <dbReference type="SAM" id="Phobius"/>
    </source>
</evidence>
<keyword evidence="1" id="KW-1133">Transmembrane helix</keyword>
<name>A0A2S9ZR88_9VIBR</name>
<accession>A0A2S9ZR88</accession>
<protein>
    <submittedName>
        <fullName evidence="2">Uncharacterized protein</fullName>
    </submittedName>
</protein>
<sequence>MTTLFLIIGVMFILALARKLAFSNIALALLSGYLVLWLYLDNSTLTAICLLLFALSPILVRVKSRNISFILFIQALILPVAIHFGMTSLPIQ</sequence>
<dbReference type="RefSeq" id="WP_006070915.1">
    <property type="nucleotide sequence ID" value="NZ_CP033578.1"/>
</dbReference>
<dbReference type="AlphaFoldDB" id="A0A2S9ZR88"/>
<keyword evidence="1" id="KW-0472">Membrane</keyword>
<gene>
    <name evidence="3" type="ORF">COR51_06970</name>
    <name evidence="2" type="ORF">ECB94_18945</name>
</gene>
<evidence type="ECO:0000313" key="2">
    <source>
        <dbReference type="EMBL" id="AYV23376.1"/>
    </source>
</evidence>
<dbReference type="Proteomes" id="UP000238163">
    <property type="component" value="Unassembled WGS sequence"/>
</dbReference>
<dbReference type="GeneID" id="64089283"/>
<proteinExistence type="predicted"/>
<reference evidence="3 4" key="2">
    <citation type="submission" date="2018-03" db="EMBL/GenBank/DDBJ databases">
        <title>Genetic Diversity and Phenotypic Plasticity of AHL Mediated Quorum Sensing in Environmental Strains of Vibrio mediterranei.</title>
        <authorList>
            <person name="Lantoine F."/>
            <person name="Vouve F."/>
        </authorList>
    </citation>
    <scope>NUCLEOTIDE SEQUENCE [LARGE SCALE GENOMIC DNA]</scope>
    <source>
        <strain evidence="3 4">17LN0615E</strain>
    </source>
</reference>
<dbReference type="EMBL" id="NWTN01000003">
    <property type="protein sequence ID" value="PRQ68192.1"/>
    <property type="molecule type" value="Genomic_DNA"/>
</dbReference>